<feature type="region of interest" description="Disordered" evidence="1">
    <location>
        <begin position="27"/>
        <end position="47"/>
    </location>
</feature>
<evidence type="ECO:0000256" key="1">
    <source>
        <dbReference type="SAM" id="MobiDB-lite"/>
    </source>
</evidence>
<organism evidence="2">
    <name type="scientific">uncultured Caudovirales phage</name>
    <dbReference type="NCBI Taxonomy" id="2100421"/>
    <lineage>
        <taxon>Viruses</taxon>
        <taxon>Duplodnaviria</taxon>
        <taxon>Heunggongvirae</taxon>
        <taxon>Uroviricota</taxon>
        <taxon>Caudoviricetes</taxon>
        <taxon>Peduoviridae</taxon>
        <taxon>Maltschvirus</taxon>
        <taxon>Maltschvirus maltsch</taxon>
    </lineage>
</organism>
<sequence>MLLFKEFINESDGCGKFMHCHISKETNTTSHKSPLSGHKWTTETPQISRHGGNNFYVTGGKLGQRKFKNIDKAKDAIKFDHEVQYGKFKDIQ</sequence>
<dbReference type="EMBL" id="LR797523">
    <property type="protein sequence ID" value="CAB4222060.1"/>
    <property type="molecule type" value="Genomic_DNA"/>
</dbReference>
<proteinExistence type="predicted"/>
<protein>
    <submittedName>
        <fullName evidence="2">Uncharacterized protein</fullName>
    </submittedName>
</protein>
<accession>A0A6J5T3B3</accession>
<name>A0A6J5T3B3_9CAUD</name>
<evidence type="ECO:0000313" key="2">
    <source>
        <dbReference type="EMBL" id="CAB4222060.1"/>
    </source>
</evidence>
<reference evidence="2" key="1">
    <citation type="submission" date="2020-05" db="EMBL/GenBank/DDBJ databases">
        <authorList>
            <person name="Chiriac C."/>
            <person name="Salcher M."/>
            <person name="Ghai R."/>
            <person name="Kavagutti S V."/>
        </authorList>
    </citation>
    <scope>NUCLEOTIDE SEQUENCE</scope>
</reference>
<gene>
    <name evidence="2" type="ORF">UFOVP1655_32</name>
</gene>